<feature type="region of interest" description="Disordered" evidence="4">
    <location>
        <begin position="1"/>
        <end position="55"/>
    </location>
</feature>
<feature type="domain" description="HTH hxlR-type" evidence="5">
    <location>
        <begin position="56"/>
        <end position="154"/>
    </location>
</feature>
<dbReference type="Proteomes" id="UP000182841">
    <property type="component" value="Unassembled WGS sequence"/>
</dbReference>
<evidence type="ECO:0000256" key="2">
    <source>
        <dbReference type="ARBA" id="ARBA00023125"/>
    </source>
</evidence>
<evidence type="ECO:0000313" key="6">
    <source>
        <dbReference type="EMBL" id="SES18069.1"/>
    </source>
</evidence>
<dbReference type="EMBL" id="FOGO01000011">
    <property type="protein sequence ID" value="SES18069.1"/>
    <property type="molecule type" value="Genomic_DNA"/>
</dbReference>
<evidence type="ECO:0000313" key="7">
    <source>
        <dbReference type="Proteomes" id="UP000182841"/>
    </source>
</evidence>
<name>A0A1H9V915_9ACTN</name>
<keyword evidence="1" id="KW-0805">Transcription regulation</keyword>
<dbReference type="InterPro" id="IPR001845">
    <property type="entry name" value="HTH_ArsR_DNA-bd_dom"/>
</dbReference>
<evidence type="ECO:0000256" key="4">
    <source>
        <dbReference type="SAM" id="MobiDB-lite"/>
    </source>
</evidence>
<evidence type="ECO:0000256" key="1">
    <source>
        <dbReference type="ARBA" id="ARBA00023015"/>
    </source>
</evidence>
<evidence type="ECO:0000259" key="5">
    <source>
        <dbReference type="PROSITE" id="PS51118"/>
    </source>
</evidence>
<keyword evidence="2 6" id="KW-0238">DNA-binding</keyword>
<dbReference type="GO" id="GO:0003677">
    <property type="term" value="F:DNA binding"/>
    <property type="evidence" value="ECO:0007669"/>
    <property type="project" value="UniProtKB-KW"/>
</dbReference>
<dbReference type="AlphaFoldDB" id="A0A1H9V915"/>
<accession>A0A1H9V915</accession>
<organism evidence="6 7">
    <name type="scientific">Streptomyces qinglanensis</name>
    <dbReference type="NCBI Taxonomy" id="943816"/>
    <lineage>
        <taxon>Bacteria</taxon>
        <taxon>Bacillati</taxon>
        <taxon>Actinomycetota</taxon>
        <taxon>Actinomycetes</taxon>
        <taxon>Kitasatosporales</taxon>
        <taxon>Streptomycetaceae</taxon>
        <taxon>Streptomyces</taxon>
    </lineage>
</organism>
<evidence type="ECO:0000256" key="3">
    <source>
        <dbReference type="ARBA" id="ARBA00023163"/>
    </source>
</evidence>
<dbReference type="GO" id="GO:0003700">
    <property type="term" value="F:DNA-binding transcription factor activity"/>
    <property type="evidence" value="ECO:0007669"/>
    <property type="project" value="InterPro"/>
</dbReference>
<feature type="compositionally biased region" description="Basic and acidic residues" evidence="4">
    <location>
        <begin position="17"/>
        <end position="49"/>
    </location>
</feature>
<dbReference type="SMART" id="SM00418">
    <property type="entry name" value="HTH_ARSR"/>
    <property type="match status" value="1"/>
</dbReference>
<protein>
    <submittedName>
        <fullName evidence="6">DNA-binding transcriptional regulator, HxlR family</fullName>
    </submittedName>
</protein>
<keyword evidence="3" id="KW-0804">Transcription</keyword>
<dbReference type="CDD" id="cd00090">
    <property type="entry name" value="HTH_ARSR"/>
    <property type="match status" value="1"/>
</dbReference>
<dbReference type="SUPFAM" id="SSF46785">
    <property type="entry name" value="Winged helix' DNA-binding domain"/>
    <property type="match status" value="1"/>
</dbReference>
<dbReference type="InterPro" id="IPR011991">
    <property type="entry name" value="ArsR-like_HTH"/>
</dbReference>
<dbReference type="InterPro" id="IPR002577">
    <property type="entry name" value="HTH_HxlR"/>
</dbReference>
<dbReference type="Pfam" id="PF01638">
    <property type="entry name" value="HxlR"/>
    <property type="match status" value="1"/>
</dbReference>
<dbReference type="RefSeq" id="WP_239502098.1">
    <property type="nucleotide sequence ID" value="NZ_FOGO01000011.1"/>
</dbReference>
<dbReference type="InterPro" id="IPR036388">
    <property type="entry name" value="WH-like_DNA-bd_sf"/>
</dbReference>
<gene>
    <name evidence="6" type="ORF">SAMN05421870_11113</name>
</gene>
<dbReference type="PROSITE" id="PS51118">
    <property type="entry name" value="HTH_HXLR"/>
    <property type="match status" value="1"/>
</dbReference>
<sequence>MTHRTVSCGPRPARPGLPDDPRARLPDAQRADVPDAPRPGLPDDPRAEADAPAPSCPVEITLHALRGRWTTLVVRELLRRPHTYSQLAAALPGLSDKTLTERLRQLADAGVVLRDRSPGWPTTVRYRLTAQGRALGPVLQAMWEWGAAADPPEPAR</sequence>
<keyword evidence="7" id="KW-1185">Reference proteome</keyword>
<dbReference type="Gene3D" id="1.10.10.10">
    <property type="entry name" value="Winged helix-like DNA-binding domain superfamily/Winged helix DNA-binding domain"/>
    <property type="match status" value="1"/>
</dbReference>
<reference evidence="7" key="1">
    <citation type="submission" date="2016-10" db="EMBL/GenBank/DDBJ databases">
        <authorList>
            <person name="Varghese N."/>
            <person name="Submissions S."/>
        </authorList>
    </citation>
    <scope>NUCLEOTIDE SEQUENCE [LARGE SCALE GENOMIC DNA]</scope>
    <source>
        <strain evidence="7">CGMCC 4.6825</strain>
    </source>
</reference>
<proteinExistence type="predicted"/>
<dbReference type="InterPro" id="IPR036390">
    <property type="entry name" value="WH_DNA-bd_sf"/>
</dbReference>
<dbReference type="PANTHER" id="PTHR33204:SF37">
    <property type="entry name" value="HTH-TYPE TRANSCRIPTIONAL REGULATOR YODB"/>
    <property type="match status" value="1"/>
</dbReference>
<dbReference type="PANTHER" id="PTHR33204">
    <property type="entry name" value="TRANSCRIPTIONAL REGULATOR, MARR FAMILY"/>
    <property type="match status" value="1"/>
</dbReference>